<dbReference type="EMBL" id="WVUK01000060">
    <property type="protein sequence ID" value="KAF7491284.1"/>
    <property type="molecule type" value="Genomic_DNA"/>
</dbReference>
<dbReference type="OrthoDB" id="278430at2759"/>
<evidence type="ECO:0000256" key="1">
    <source>
        <dbReference type="ARBA" id="ARBA00022553"/>
    </source>
</evidence>
<keyword evidence="1" id="KW-0597">Phosphoprotein</keyword>
<dbReference type="EnsemblMetazoa" id="SSS_1400s_mrna">
    <property type="protein sequence ID" value="KAF7491284.1"/>
    <property type="gene ID" value="SSS_1400"/>
</dbReference>
<dbReference type="Gene3D" id="3.30.1370.50">
    <property type="entry name" value="R3H-like domain"/>
    <property type="match status" value="1"/>
</dbReference>
<proteinExistence type="predicted"/>
<evidence type="ECO:0000256" key="2">
    <source>
        <dbReference type="SAM" id="MobiDB-lite"/>
    </source>
</evidence>
<dbReference type="Pfam" id="PF01424">
    <property type="entry name" value="R3H"/>
    <property type="match status" value="1"/>
</dbReference>
<dbReference type="InterPro" id="IPR001374">
    <property type="entry name" value="R3H_dom"/>
</dbReference>
<accession>A0A834R7S7</accession>
<organism evidence="4">
    <name type="scientific">Sarcoptes scabiei</name>
    <name type="common">Itch mite</name>
    <name type="synonym">Acarus scabiei</name>
    <dbReference type="NCBI Taxonomy" id="52283"/>
    <lineage>
        <taxon>Eukaryota</taxon>
        <taxon>Metazoa</taxon>
        <taxon>Ecdysozoa</taxon>
        <taxon>Arthropoda</taxon>
        <taxon>Chelicerata</taxon>
        <taxon>Arachnida</taxon>
        <taxon>Acari</taxon>
        <taxon>Acariformes</taxon>
        <taxon>Sarcoptiformes</taxon>
        <taxon>Astigmata</taxon>
        <taxon>Psoroptidia</taxon>
        <taxon>Sarcoptoidea</taxon>
        <taxon>Sarcoptidae</taxon>
        <taxon>Sarcoptinae</taxon>
        <taxon>Sarcoptes</taxon>
    </lineage>
</organism>
<sequence length="696" mass="80133">MKLFVRHFTLSPDSNLKSKSQKNPIILEDMNCQNQSVIDQSSDLAKKISNLKMADKTMCNENVKKSHSHNDSDQIYYSSALGTATSNASDEELRDVKKRHLSSSETIRASSRSSSISNSSINQIDSIDNEISNKTPKIQKKNLPDESDTHLSLSRDSSLERQPASYLEAKSFLIETLKKSLKDRQFLYKIENDLNQFLNDEKINSLKFSQSSSYNRMLIHKAADYFQVDHNVDPSRSAIIVTKNSQTKLPKESFKQLILQTSEDYKFSPKKSILKRDSNSFEDSSSSTSFEKDKSPDDSNLIAAQKHSFKSRSLEEREQHYEKVRARIFNEKSSPSTLKNTDNINYAQNSPHIHTNFVRNSDESHPLVQKRKDLDRNYSSEKSNLATNSVLCQLNASPELSRTNFYNQSNKVLYFQTGNIPKKRFENATQFFKNNRNVDINKQSKQKNRSFPSHHKLVPNSNVARRFNNFINDIDRMNVVDSMKSERNNLINHNTSHYYNHLHQNQWIHTEELTSHPIIPNQSSRNFHMLNVSNNSDIALNPHPSDVYHSSMFQNFRNHEPFYWNPSSNLIHSSALPNVSNLQNTDVPNSFATNNQNAIHPVMTDSYSNSSYESSRSGKSYPFNSNLLSIVNYRTGSESLDYNFNKEVYHNRQMKHNKSKLSPMESTYPPPFFKHPYSSPIKPSIDIPYLSSSLFH</sequence>
<dbReference type="CDD" id="cd02642">
    <property type="entry name" value="R3H_encore_like"/>
    <property type="match status" value="1"/>
</dbReference>
<evidence type="ECO:0000259" key="3">
    <source>
        <dbReference type="PROSITE" id="PS51673"/>
    </source>
</evidence>
<feature type="domain" description="SUZ" evidence="3">
    <location>
        <begin position="248"/>
        <end position="333"/>
    </location>
</feature>
<dbReference type="Pfam" id="PF12752">
    <property type="entry name" value="SUZ"/>
    <property type="match status" value="1"/>
</dbReference>
<evidence type="ECO:0000313" key="6">
    <source>
        <dbReference type="Proteomes" id="UP000070412"/>
    </source>
</evidence>
<dbReference type="SUPFAM" id="SSF82708">
    <property type="entry name" value="R3H domain"/>
    <property type="match status" value="1"/>
</dbReference>
<gene>
    <name evidence="4" type="ORF">SSS_1400</name>
</gene>
<dbReference type="PROSITE" id="PS51673">
    <property type="entry name" value="SUZ"/>
    <property type="match status" value="1"/>
</dbReference>
<name>A0A834R7S7_SARSC</name>
<protein>
    <submittedName>
        <fullName evidence="4">R3H domain-containing protein 2</fullName>
    </submittedName>
</protein>
<dbReference type="InterPro" id="IPR051937">
    <property type="entry name" value="R3H_domain_containing"/>
</dbReference>
<dbReference type="AlphaFoldDB" id="A0A834R7S7"/>
<dbReference type="PANTHER" id="PTHR15672:SF8">
    <property type="entry name" value="PROTEIN ENCORE"/>
    <property type="match status" value="1"/>
</dbReference>
<dbReference type="InterPro" id="IPR024771">
    <property type="entry name" value="SUZ"/>
</dbReference>
<evidence type="ECO:0000313" key="4">
    <source>
        <dbReference type="EMBL" id="KAF7491284.1"/>
    </source>
</evidence>
<feature type="region of interest" description="Disordered" evidence="2">
    <location>
        <begin position="87"/>
        <end position="158"/>
    </location>
</feature>
<dbReference type="PANTHER" id="PTHR15672">
    <property type="entry name" value="CAMP-REGULATED PHOSPHOPROTEIN 21 RELATED R3H DOMAIN CONTAINING PROTEIN"/>
    <property type="match status" value="1"/>
</dbReference>
<dbReference type="GO" id="GO:0003676">
    <property type="term" value="F:nucleic acid binding"/>
    <property type="evidence" value="ECO:0007669"/>
    <property type="project" value="InterPro"/>
</dbReference>
<reference evidence="5" key="3">
    <citation type="submission" date="2022-06" db="UniProtKB">
        <authorList>
            <consortium name="EnsemblMetazoa"/>
        </authorList>
    </citation>
    <scope>IDENTIFICATION</scope>
</reference>
<dbReference type="Proteomes" id="UP000070412">
    <property type="component" value="Unassembled WGS sequence"/>
</dbReference>
<keyword evidence="6" id="KW-1185">Reference proteome</keyword>
<feature type="compositionally biased region" description="Low complexity" evidence="2">
    <location>
        <begin position="103"/>
        <end position="133"/>
    </location>
</feature>
<reference evidence="6" key="1">
    <citation type="journal article" date="2020" name="PLoS Negl. Trop. Dis.">
        <title>High-quality nuclear genome for Sarcoptes scabiei-A critical resource for a neglected parasite.</title>
        <authorList>
            <person name="Korhonen P.K."/>
            <person name="Gasser R.B."/>
            <person name="Ma G."/>
            <person name="Wang T."/>
            <person name="Stroehlein A.J."/>
            <person name="Young N.D."/>
            <person name="Ang C.S."/>
            <person name="Fernando D.D."/>
            <person name="Lu H.C."/>
            <person name="Taylor S."/>
            <person name="Reynolds S.L."/>
            <person name="Mofiz E."/>
            <person name="Najaraj S.H."/>
            <person name="Gowda H."/>
            <person name="Madugundu A."/>
            <person name="Renuse S."/>
            <person name="Holt D."/>
            <person name="Pandey A."/>
            <person name="Papenfuss A.T."/>
            <person name="Fischer K."/>
        </authorList>
    </citation>
    <scope>NUCLEOTIDE SEQUENCE [LARGE SCALE GENOMIC DNA]</scope>
</reference>
<feature type="region of interest" description="Disordered" evidence="2">
    <location>
        <begin position="276"/>
        <end position="300"/>
    </location>
</feature>
<evidence type="ECO:0000313" key="5">
    <source>
        <dbReference type="EnsemblMetazoa" id="KAF7491284.1"/>
    </source>
</evidence>
<reference evidence="4" key="2">
    <citation type="submission" date="2020-01" db="EMBL/GenBank/DDBJ databases">
        <authorList>
            <person name="Korhonen P.K.K."/>
            <person name="Guangxu M.G."/>
            <person name="Wang T.W."/>
            <person name="Stroehlein A.J.S."/>
            <person name="Young N.D."/>
            <person name="Ang C.-S.A."/>
            <person name="Fernando D.W.F."/>
            <person name="Lu H.L."/>
            <person name="Taylor S.T."/>
            <person name="Ehtesham M.E.M."/>
            <person name="Najaraj S.H.N."/>
            <person name="Harsha G.H.G."/>
            <person name="Madugundu A.M."/>
            <person name="Renuse S.R."/>
            <person name="Holt D.H."/>
            <person name="Pandey A.P."/>
            <person name="Papenfuss A.P."/>
            <person name="Gasser R.B.G."/>
            <person name="Fischer K.F."/>
        </authorList>
    </citation>
    <scope>NUCLEOTIDE SEQUENCE</scope>
    <source>
        <strain evidence="4">SSS_KF_BRIS2020</strain>
    </source>
</reference>
<dbReference type="InterPro" id="IPR036867">
    <property type="entry name" value="R3H_dom_sf"/>
</dbReference>